<proteinExistence type="predicted"/>
<reference evidence="1" key="1">
    <citation type="journal article" date="2009" name="Environ. Microbiol.">
        <title>Dynamics of genome evolution in facultative symbionts of aphids.</title>
        <authorList>
            <person name="Degnan P.H."/>
            <person name="Leonardo T.E."/>
            <person name="Cass B.N."/>
            <person name="Hurwitz B."/>
            <person name="Stern D."/>
            <person name="Gibbs R.A."/>
            <person name="Richards S."/>
            <person name="Moran N.A."/>
        </authorList>
    </citation>
    <scope>NUCLEOTIDE SEQUENCE [LARGE SCALE GENOMIC DNA]</scope>
    <source>
        <strain evidence="1">LSR1</strain>
    </source>
</reference>
<dbReference type="Proteomes" id="UP000005726">
    <property type="component" value="Unassembled WGS sequence"/>
</dbReference>
<protein>
    <submittedName>
        <fullName evidence="1">Uncharacterized protein</fullName>
    </submittedName>
</protein>
<sequence>MPTHLIQCQTWIVHLSSQQPSWAIKNTLSQWARIQLPPILAKICDEQIEANQWYSLDKVELDLGVITLPAEPQQVIEQIATAFSQALAEQLQNLRPAAIMKRDENAQALRTLDYFIKTGTRPWWVSKDTVALTQCLLWLIDRTPARLREKLCHYLAQAATLQRLIAQCSDDQLLALSRLLAQNDHVGLWCQQISAPLHRAFTREQFAAMALRSAYWQAILITSEMMNRVKIDKTAFYKHVLLHLATHCQLNYHYLLVRLFTTLKAQEKIAAPWPTLLPEQHGSPSTREKNDVNAFINEAIYEQLLTQLQILRAFCTAKNKQPFLSYTHTPVLDIARQTGLISKVDRLVDIIMANKKRFSEHPQTREVELNRFRAYLNKIIPQLGIPSSETLAHLPYHRLVTLQQTLKELDTFSLMRKHHVFIRSIMEQIKPNVSNQITLRHQEGKIAALIPLLRQLLSRLQQEITKAEHQSTSSKRVDKVQHERLLQGTRPTPSITVADCGIGQSEQCQKSQIASLIPHSEKASLNDLKEKVTKLRKHYGRLYRQYQALLTLTGQTATVKAAKHDVANLILSTPSLQPVTAMINTLSVVLKKQQQAHQAALMLTKTRHPPPLLAREADTDQQEAIYVDNAGLALLAIYLKPFFTTAYLLQGDHFIDHLAARRAALLLQYLMTSQSICFEETLTFNKLLCGLDLQVPIERTIEVNVAEQAACDQLFAQVKAQWPVMTRLSNSYLIQHFLMRQGVIRNHPYHWQLQIARTSHDVLMKGITWPINLIQLPWLDKPIQVDW</sequence>
<organism evidence="1 2">
    <name type="scientific">Candidatus Regiella insecticola LSR1</name>
    <dbReference type="NCBI Taxonomy" id="663321"/>
    <lineage>
        <taxon>Bacteria</taxon>
        <taxon>Pseudomonadati</taxon>
        <taxon>Pseudomonadota</taxon>
        <taxon>Gammaproteobacteria</taxon>
        <taxon>Enterobacterales</taxon>
        <taxon>Enterobacteriaceae</taxon>
        <taxon>aphid secondary symbionts</taxon>
        <taxon>Candidatus Regiella</taxon>
    </lineage>
</organism>
<accession>E0WSS7</accession>
<gene>
    <name evidence="1" type="ORF">REG_1017</name>
</gene>
<dbReference type="Pfam" id="PF19268">
    <property type="entry name" value="CIS_TMP"/>
    <property type="match status" value="2"/>
</dbReference>
<evidence type="ECO:0000313" key="2">
    <source>
        <dbReference type="Proteomes" id="UP000005726"/>
    </source>
</evidence>
<evidence type="ECO:0000313" key="1">
    <source>
        <dbReference type="EMBL" id="EFL92046.1"/>
    </source>
</evidence>
<dbReference type="AlphaFoldDB" id="E0WSS7"/>
<dbReference type="InterPro" id="IPR045538">
    <property type="entry name" value="CIS_TMP"/>
</dbReference>
<dbReference type="STRING" id="663321.REG_1017"/>
<dbReference type="HOGENOM" id="CLU_356285_0_0_6"/>
<dbReference type="EMBL" id="GL379591">
    <property type="protein sequence ID" value="EFL92046.1"/>
    <property type="molecule type" value="Genomic_DNA"/>
</dbReference>
<dbReference type="RefSeq" id="WP_006704772.1">
    <property type="nucleotide sequence ID" value="NZ_CAWLGB010000003.1"/>
</dbReference>
<name>E0WSS7_9ENTR</name>
<dbReference type="eggNOG" id="COG4942">
    <property type="taxonomic scope" value="Bacteria"/>
</dbReference>
<keyword evidence="2" id="KW-1185">Reference proteome</keyword>